<dbReference type="AlphaFoldDB" id="A0AAI8VR64"/>
<proteinExistence type="predicted"/>
<reference evidence="1" key="1">
    <citation type="submission" date="2023-10" db="EMBL/GenBank/DDBJ databases">
        <authorList>
            <person name="Hackl T."/>
        </authorList>
    </citation>
    <scope>NUCLEOTIDE SEQUENCE</scope>
</reference>
<dbReference type="Proteomes" id="UP001295740">
    <property type="component" value="Unassembled WGS sequence"/>
</dbReference>
<comment type="caution">
    <text evidence="1">The sequence shown here is derived from an EMBL/GenBank/DDBJ whole genome shotgun (WGS) entry which is preliminary data.</text>
</comment>
<sequence length="92" mass="10415">MLQNEISMCTGEQRDNMLAELGLSSHPELLPHLTGQFREGSEEADAAGAFERQEEMLREAMLKGQVHVMPAMKKLEKAEKRTVYRTKQGRLA</sequence>
<evidence type="ECO:0000313" key="2">
    <source>
        <dbReference type="Proteomes" id="UP001295740"/>
    </source>
</evidence>
<accession>A0AAI8VR64</accession>
<evidence type="ECO:0000313" key="1">
    <source>
        <dbReference type="EMBL" id="CAJ2509563.1"/>
    </source>
</evidence>
<organism evidence="1 2">
    <name type="scientific">Anthostomella pinea</name>
    <dbReference type="NCBI Taxonomy" id="933095"/>
    <lineage>
        <taxon>Eukaryota</taxon>
        <taxon>Fungi</taxon>
        <taxon>Dikarya</taxon>
        <taxon>Ascomycota</taxon>
        <taxon>Pezizomycotina</taxon>
        <taxon>Sordariomycetes</taxon>
        <taxon>Xylariomycetidae</taxon>
        <taxon>Xylariales</taxon>
        <taxon>Xylariaceae</taxon>
        <taxon>Anthostomella</taxon>
    </lineage>
</organism>
<keyword evidence="2" id="KW-1185">Reference proteome</keyword>
<dbReference type="EMBL" id="CAUWAG010000012">
    <property type="protein sequence ID" value="CAJ2509563.1"/>
    <property type="molecule type" value="Genomic_DNA"/>
</dbReference>
<name>A0AAI8VR64_9PEZI</name>
<protein>
    <submittedName>
        <fullName evidence="1">Uu.00g145890.m01.CDS01</fullName>
    </submittedName>
</protein>
<gene>
    <name evidence="1" type="ORF">KHLLAP_LOCUS10031</name>
</gene>